<feature type="domain" description="MEDS" evidence="3">
    <location>
        <begin position="5"/>
        <end position="149"/>
    </location>
</feature>
<evidence type="ECO:0000259" key="2">
    <source>
        <dbReference type="Pfam" id="PF13581"/>
    </source>
</evidence>
<dbReference type="InterPro" id="IPR025847">
    <property type="entry name" value="MEDS_domain"/>
</dbReference>
<evidence type="ECO:0000313" key="5">
    <source>
        <dbReference type="Proteomes" id="UP001144280"/>
    </source>
</evidence>
<dbReference type="PANTHER" id="PTHR35526">
    <property type="entry name" value="ANTI-SIGMA-F FACTOR RSBW-RELATED"/>
    <property type="match status" value="1"/>
</dbReference>
<evidence type="ECO:0000313" key="4">
    <source>
        <dbReference type="EMBL" id="GLI02472.1"/>
    </source>
</evidence>
<comment type="caution">
    <text evidence="4">The sequence shown here is derived from an EMBL/GenBank/DDBJ whole genome shotgun (WGS) entry which is preliminary data.</text>
</comment>
<dbReference type="Gene3D" id="3.30.565.10">
    <property type="entry name" value="Histidine kinase-like ATPase, C-terminal domain"/>
    <property type="match status" value="1"/>
</dbReference>
<protein>
    <submittedName>
        <fullName evidence="4">Anti-sigma regulatory factor</fullName>
    </submittedName>
</protein>
<dbReference type="InterPro" id="IPR003594">
    <property type="entry name" value="HATPase_dom"/>
</dbReference>
<name>A0ABQ5R9B1_9ACTN</name>
<dbReference type="EMBL" id="BSDI01000063">
    <property type="protein sequence ID" value="GLI02472.1"/>
    <property type="molecule type" value="Genomic_DNA"/>
</dbReference>
<evidence type="ECO:0000256" key="1">
    <source>
        <dbReference type="ARBA" id="ARBA00022527"/>
    </source>
</evidence>
<dbReference type="Pfam" id="PF14417">
    <property type="entry name" value="MEDS"/>
    <property type="match status" value="1"/>
</dbReference>
<dbReference type="InterPro" id="IPR050267">
    <property type="entry name" value="Anti-sigma-factor_SerPK"/>
</dbReference>
<reference evidence="4" key="1">
    <citation type="submission" date="2022-12" db="EMBL/GenBank/DDBJ databases">
        <title>New Phytohabitans aurantiacus sp. RD004123 nov., an actinomycete isolated from soil.</title>
        <authorList>
            <person name="Triningsih D.W."/>
            <person name="Harunari E."/>
            <person name="Igarashi Y."/>
        </authorList>
    </citation>
    <scope>NUCLEOTIDE SEQUENCE</scope>
    <source>
        <strain evidence="4">RD004123</strain>
    </source>
</reference>
<organism evidence="4 5">
    <name type="scientific">Phytohabitans aurantiacus</name>
    <dbReference type="NCBI Taxonomy" id="3016789"/>
    <lineage>
        <taxon>Bacteria</taxon>
        <taxon>Bacillati</taxon>
        <taxon>Actinomycetota</taxon>
        <taxon>Actinomycetes</taxon>
        <taxon>Micromonosporales</taxon>
        <taxon>Micromonosporaceae</taxon>
    </lineage>
</organism>
<dbReference type="Proteomes" id="UP001144280">
    <property type="component" value="Unassembled WGS sequence"/>
</dbReference>
<dbReference type="PANTHER" id="PTHR35526:SF3">
    <property type="entry name" value="ANTI-SIGMA-F FACTOR RSBW"/>
    <property type="match status" value="1"/>
</dbReference>
<evidence type="ECO:0000259" key="3">
    <source>
        <dbReference type="Pfam" id="PF14417"/>
    </source>
</evidence>
<sequence>MTTFDHPALLYRDSAEYLAGTLPFIEAGLAAGEPVLVAVPRGNLALIEDGLGEQAAMVTLRDMGQAGRNPGRILPGVLLAFAAAHSGRPVRVIGEPIWAGRSALEYPACVQHEALINTAFADRDGAILCPYDVARLAPDVVDDAYRTHPVVETATGRADSAHYGDPVVFAARFNQPLSDPPPGAVTMVVDGGSLAAVRQLVGARGAAAGLDSLRIADFTVAVNELATNSVKHGGGAGTLAVWLEGGALVAQVSDSGHIANPMSGRVPPPLDSANGGRGLVLVNQLCDLVRVHTTPDGTTIRVLLYL</sequence>
<dbReference type="InterPro" id="IPR036890">
    <property type="entry name" value="HATPase_C_sf"/>
</dbReference>
<accession>A0ABQ5R9B1</accession>
<dbReference type="CDD" id="cd16936">
    <property type="entry name" value="HATPase_RsbW-like"/>
    <property type="match status" value="1"/>
</dbReference>
<keyword evidence="1" id="KW-0418">Kinase</keyword>
<dbReference type="Pfam" id="PF13581">
    <property type="entry name" value="HATPase_c_2"/>
    <property type="match status" value="1"/>
</dbReference>
<dbReference type="InterPro" id="IPR047718">
    <property type="entry name" value="RsbA-like_anti_sig"/>
</dbReference>
<dbReference type="NCBIfam" id="NF041045">
    <property type="entry name" value="RsbA_anti_sig"/>
    <property type="match status" value="1"/>
</dbReference>
<proteinExistence type="predicted"/>
<keyword evidence="1" id="KW-0723">Serine/threonine-protein kinase</keyword>
<keyword evidence="5" id="KW-1185">Reference proteome</keyword>
<keyword evidence="1" id="KW-0808">Transferase</keyword>
<gene>
    <name evidence="4" type="ORF">Pa4123_77500</name>
</gene>
<dbReference type="RefSeq" id="WP_281903978.1">
    <property type="nucleotide sequence ID" value="NZ_BSDI01000063.1"/>
</dbReference>
<dbReference type="SUPFAM" id="SSF55874">
    <property type="entry name" value="ATPase domain of HSP90 chaperone/DNA topoisomerase II/histidine kinase"/>
    <property type="match status" value="1"/>
</dbReference>
<feature type="domain" description="Histidine kinase/HSP90-like ATPase" evidence="2">
    <location>
        <begin position="193"/>
        <end position="302"/>
    </location>
</feature>